<organism evidence="2 3">
    <name type="scientific">Staurois parvus</name>
    <dbReference type="NCBI Taxonomy" id="386267"/>
    <lineage>
        <taxon>Eukaryota</taxon>
        <taxon>Metazoa</taxon>
        <taxon>Chordata</taxon>
        <taxon>Craniata</taxon>
        <taxon>Vertebrata</taxon>
        <taxon>Euteleostomi</taxon>
        <taxon>Amphibia</taxon>
        <taxon>Batrachia</taxon>
        <taxon>Anura</taxon>
        <taxon>Neobatrachia</taxon>
        <taxon>Ranoidea</taxon>
        <taxon>Ranidae</taxon>
        <taxon>Staurois</taxon>
    </lineage>
</organism>
<gene>
    <name evidence="2" type="ORF">SPARVUS_LOCUS13298380</name>
</gene>
<feature type="region of interest" description="Disordered" evidence="1">
    <location>
        <begin position="32"/>
        <end position="51"/>
    </location>
</feature>
<protein>
    <submittedName>
        <fullName evidence="2">Uncharacterized protein</fullName>
    </submittedName>
</protein>
<name>A0ABN9G703_9NEOB</name>
<comment type="caution">
    <text evidence="2">The sequence shown here is derived from an EMBL/GenBank/DDBJ whole genome shotgun (WGS) entry which is preliminary data.</text>
</comment>
<evidence type="ECO:0000256" key="1">
    <source>
        <dbReference type="SAM" id="MobiDB-lite"/>
    </source>
</evidence>
<evidence type="ECO:0000313" key="2">
    <source>
        <dbReference type="EMBL" id="CAI9603391.1"/>
    </source>
</evidence>
<dbReference type="EMBL" id="CATNWA010017832">
    <property type="protein sequence ID" value="CAI9603391.1"/>
    <property type="molecule type" value="Genomic_DNA"/>
</dbReference>
<sequence>ILHFWPRTVCKQYSSPPFQLVHTALGGCAQHSHPKQCDYSKAPTPIPQLTL</sequence>
<proteinExistence type="predicted"/>
<reference evidence="2" key="1">
    <citation type="submission" date="2023-05" db="EMBL/GenBank/DDBJ databases">
        <authorList>
            <person name="Stuckert A."/>
        </authorList>
    </citation>
    <scope>NUCLEOTIDE SEQUENCE</scope>
</reference>
<feature type="non-terminal residue" evidence="2">
    <location>
        <position position="1"/>
    </location>
</feature>
<dbReference type="Proteomes" id="UP001162483">
    <property type="component" value="Unassembled WGS sequence"/>
</dbReference>
<evidence type="ECO:0000313" key="3">
    <source>
        <dbReference type="Proteomes" id="UP001162483"/>
    </source>
</evidence>
<accession>A0ABN9G703</accession>
<keyword evidence="3" id="KW-1185">Reference proteome</keyword>